<dbReference type="InterPro" id="IPR000673">
    <property type="entry name" value="Sig_transdc_resp-reg_Me-estase"/>
</dbReference>
<gene>
    <name evidence="6" type="ORF">KZJ38_07205</name>
</gene>
<feature type="active site" evidence="4">
    <location>
        <position position="13"/>
    </location>
</feature>
<dbReference type="Gene3D" id="3.40.50.180">
    <property type="entry name" value="Methylesterase CheB, C-terminal domain"/>
    <property type="match status" value="1"/>
</dbReference>
<dbReference type="PANTHER" id="PTHR42872">
    <property type="entry name" value="PROTEIN-GLUTAMATE METHYLESTERASE/PROTEIN-GLUTAMINE GLUTAMINASE"/>
    <property type="match status" value="1"/>
</dbReference>
<evidence type="ECO:0000259" key="5">
    <source>
        <dbReference type="PROSITE" id="PS50122"/>
    </source>
</evidence>
<reference evidence="6 7" key="1">
    <citation type="submission" date="2021-07" db="EMBL/GenBank/DDBJ databases">
        <title>Paraburkholderia edwinii protects Aspergillus sp. from phenazines by acting as a toxin sponge.</title>
        <authorList>
            <person name="Dahlstrom K.M."/>
            <person name="Newman D.K."/>
        </authorList>
    </citation>
    <scope>NUCLEOTIDE SEQUENCE [LARGE SCALE GENOMIC DNA]</scope>
    <source>
        <strain evidence="6 7">Pe01</strain>
    </source>
</reference>
<feature type="domain" description="CheB-type methylesterase" evidence="5">
    <location>
        <begin position="1"/>
        <end position="189"/>
    </location>
</feature>
<sequence>MNDKRDIVVIGGSRGAFSVLRNLAEALPAGLPAAAFIVLHVGRHDSVLPELLSKWGKLPACHPVDGEPVSSGRIYVAPPGHHMRLVDQRVRLDEGAPENFARPAIDPLFRSAALAYGARVVAAVLSGDLDDGAAGLAVVRAHGGYCIIQDPADSEAPSMPRAALGSAGANHITNSQSLVQDIVAAVNGASREKLVESETMVADDFDLEARLSQQGLVQPEDLDRIGQRSPLTCPECGGAMWRMRSGAPLRFRCHTGHAFSALSLEDGGDRAAENAIWAAVRAVNERVILARERRDWATQTGDGQQQAAIEQARIDEGVRIAQVLKGLASSSA</sequence>
<proteinExistence type="predicted"/>
<dbReference type="PROSITE" id="PS50122">
    <property type="entry name" value="CHEB"/>
    <property type="match status" value="1"/>
</dbReference>
<evidence type="ECO:0000256" key="3">
    <source>
        <dbReference type="ARBA" id="ARBA00048267"/>
    </source>
</evidence>
<keyword evidence="4" id="KW-0145">Chemotaxis</keyword>
<comment type="catalytic activity">
    <reaction evidence="3">
        <text>[protein]-L-glutamate 5-O-methyl ester + H2O = L-glutamyl-[protein] + methanol + H(+)</text>
        <dbReference type="Rhea" id="RHEA:23236"/>
        <dbReference type="Rhea" id="RHEA-COMP:10208"/>
        <dbReference type="Rhea" id="RHEA-COMP:10311"/>
        <dbReference type="ChEBI" id="CHEBI:15377"/>
        <dbReference type="ChEBI" id="CHEBI:15378"/>
        <dbReference type="ChEBI" id="CHEBI:17790"/>
        <dbReference type="ChEBI" id="CHEBI:29973"/>
        <dbReference type="ChEBI" id="CHEBI:82795"/>
        <dbReference type="EC" id="3.1.1.61"/>
    </reaction>
</comment>
<dbReference type="Pfam" id="PF01339">
    <property type="entry name" value="CheB_methylest"/>
    <property type="match status" value="1"/>
</dbReference>
<feature type="active site" evidence="4">
    <location>
        <position position="40"/>
    </location>
</feature>
<dbReference type="CDD" id="cd16433">
    <property type="entry name" value="CheB"/>
    <property type="match status" value="1"/>
</dbReference>
<evidence type="ECO:0000256" key="2">
    <source>
        <dbReference type="ARBA" id="ARBA00039140"/>
    </source>
</evidence>
<dbReference type="RefSeq" id="WP_219799419.1">
    <property type="nucleotide sequence ID" value="NZ_CP080095.1"/>
</dbReference>
<dbReference type="SUPFAM" id="SSF52738">
    <property type="entry name" value="Methylesterase CheB, C-terminal domain"/>
    <property type="match status" value="1"/>
</dbReference>
<evidence type="ECO:0000256" key="1">
    <source>
        <dbReference type="ARBA" id="ARBA00022801"/>
    </source>
</evidence>
<protein>
    <recommendedName>
        <fullName evidence="2">protein-glutamate methylesterase</fullName>
        <ecNumber evidence="2">3.1.1.61</ecNumber>
    </recommendedName>
</protein>
<dbReference type="Proteomes" id="UP000826462">
    <property type="component" value="Chromosome 1"/>
</dbReference>
<dbReference type="PIRSF" id="PIRSF036461">
    <property type="entry name" value="Chmtx_methlestr"/>
    <property type="match status" value="1"/>
</dbReference>
<accession>A0ABX8URX1</accession>
<evidence type="ECO:0000256" key="4">
    <source>
        <dbReference type="PROSITE-ProRule" id="PRU00050"/>
    </source>
</evidence>
<evidence type="ECO:0000313" key="6">
    <source>
        <dbReference type="EMBL" id="QYD70092.1"/>
    </source>
</evidence>
<dbReference type="EMBL" id="CP080095">
    <property type="protein sequence ID" value="QYD70092.1"/>
    <property type="molecule type" value="Genomic_DNA"/>
</dbReference>
<name>A0ABX8URX1_9BURK</name>
<keyword evidence="1 4" id="KW-0378">Hydrolase</keyword>
<dbReference type="EC" id="3.1.1.61" evidence="2"/>
<evidence type="ECO:0000313" key="7">
    <source>
        <dbReference type="Proteomes" id="UP000826462"/>
    </source>
</evidence>
<dbReference type="InterPro" id="IPR035909">
    <property type="entry name" value="CheB_C"/>
</dbReference>
<organism evidence="6 7">
    <name type="scientific">Paraburkholderia edwinii</name>
    <dbReference type="NCBI Taxonomy" id="2861782"/>
    <lineage>
        <taxon>Bacteria</taxon>
        <taxon>Pseudomonadati</taxon>
        <taxon>Pseudomonadota</taxon>
        <taxon>Betaproteobacteria</taxon>
        <taxon>Burkholderiales</taxon>
        <taxon>Burkholderiaceae</taxon>
        <taxon>Paraburkholderia</taxon>
    </lineage>
</organism>
<feature type="active site" evidence="4">
    <location>
        <position position="131"/>
    </location>
</feature>
<dbReference type="PANTHER" id="PTHR42872:SF6">
    <property type="entry name" value="PROTEIN-GLUTAMATE METHYLESTERASE_PROTEIN-GLUTAMINE GLUTAMINASE"/>
    <property type="match status" value="1"/>
</dbReference>
<keyword evidence="7" id="KW-1185">Reference proteome</keyword>
<dbReference type="InterPro" id="IPR011247">
    <property type="entry name" value="Chemotax_prot-Glu_Me-esterase"/>
</dbReference>